<evidence type="ECO:0000313" key="3">
    <source>
        <dbReference type="Proteomes" id="UP000509418"/>
    </source>
</evidence>
<name>A0A7H8T5J7_STRCX</name>
<accession>A0A7H8T5J7</accession>
<keyword evidence="3" id="KW-1185">Reference proteome</keyword>
<protein>
    <submittedName>
        <fullName evidence="2">Uncharacterized protein</fullName>
    </submittedName>
</protein>
<feature type="region of interest" description="Disordered" evidence="1">
    <location>
        <begin position="1"/>
        <end position="26"/>
    </location>
</feature>
<evidence type="ECO:0000313" key="2">
    <source>
        <dbReference type="EMBL" id="QKZ18594.1"/>
    </source>
</evidence>
<proteinExistence type="predicted"/>
<dbReference type="RefSeq" id="WP_176575435.1">
    <property type="nucleotide sequence ID" value="NZ_CP056041.1"/>
</dbReference>
<dbReference type="AlphaFoldDB" id="A0A7H8T5J7"/>
<organism evidence="2 3">
    <name type="scientific">Streptomyces chartreusis</name>
    <dbReference type="NCBI Taxonomy" id="1969"/>
    <lineage>
        <taxon>Bacteria</taxon>
        <taxon>Bacillati</taxon>
        <taxon>Actinomycetota</taxon>
        <taxon>Actinomycetes</taxon>
        <taxon>Kitasatosporales</taxon>
        <taxon>Streptomycetaceae</taxon>
        <taxon>Streptomyces</taxon>
    </lineage>
</organism>
<feature type="region of interest" description="Disordered" evidence="1">
    <location>
        <begin position="71"/>
        <end position="98"/>
    </location>
</feature>
<dbReference type="Proteomes" id="UP000509418">
    <property type="component" value="Chromosome"/>
</dbReference>
<reference evidence="2 3" key="1">
    <citation type="submission" date="2020-06" db="EMBL/GenBank/DDBJ databases">
        <title>Genome mining for natural products.</title>
        <authorList>
            <person name="Zhang B."/>
            <person name="Shi J."/>
            <person name="Ge H."/>
        </authorList>
    </citation>
    <scope>NUCLEOTIDE SEQUENCE [LARGE SCALE GENOMIC DNA]</scope>
    <source>
        <strain evidence="2 3">NA02069</strain>
    </source>
</reference>
<evidence type="ECO:0000256" key="1">
    <source>
        <dbReference type="SAM" id="MobiDB-lite"/>
    </source>
</evidence>
<sequence length="98" mass="10595">MNGDDQLLNGRVYGADHDAPNPGPLPHRTYAELVGGPLDGLLLDIHGWRPVEVDDGVALATELGRFPEGRVLYDPRPGEPRTPGPGVSCRFYYTGDTP</sequence>
<gene>
    <name evidence="2" type="ORF">HUT05_15175</name>
</gene>
<dbReference type="EMBL" id="CP056041">
    <property type="protein sequence ID" value="QKZ18594.1"/>
    <property type="molecule type" value="Genomic_DNA"/>
</dbReference>